<dbReference type="PANTHER" id="PTHR46558:SF11">
    <property type="entry name" value="HTH-TYPE TRANSCRIPTIONAL REGULATOR XRE"/>
    <property type="match status" value="1"/>
</dbReference>
<dbReference type="InterPro" id="IPR001387">
    <property type="entry name" value="Cro/C1-type_HTH"/>
</dbReference>
<organism evidence="3">
    <name type="scientific">Brevibacillus laterosporus</name>
    <name type="common">Bacillus laterosporus</name>
    <dbReference type="NCBI Taxonomy" id="1465"/>
    <lineage>
        <taxon>Bacteria</taxon>
        <taxon>Bacillati</taxon>
        <taxon>Bacillota</taxon>
        <taxon>Bacilli</taxon>
        <taxon>Bacillales</taxon>
        <taxon>Paenibacillaceae</taxon>
        <taxon>Brevibacillus</taxon>
    </lineage>
</organism>
<sequence length="121" mass="14351">MPLIGQRIKELRKKKKWTQQELAARVNVSAQVISNWERAYTNPNHDDIYRLAKSLNVSADYMLFGNKHTKLVKEASSPYSDFEALYLSELEQLSEEDRKKVLEHIRYLRYLANQQQQDHDK</sequence>
<name>A0A0F7EFN6_BRELA</name>
<dbReference type="Pfam" id="PF01381">
    <property type="entry name" value="HTH_3"/>
    <property type="match status" value="1"/>
</dbReference>
<accession>A0A0F7EFN6</accession>
<dbReference type="CDD" id="cd00093">
    <property type="entry name" value="HTH_XRE"/>
    <property type="match status" value="1"/>
</dbReference>
<proteinExistence type="predicted"/>
<dbReference type="SMART" id="SM00530">
    <property type="entry name" value="HTH_XRE"/>
    <property type="match status" value="1"/>
</dbReference>
<keyword evidence="1 3" id="KW-0238">DNA-binding</keyword>
<feature type="domain" description="HTH cro/C1-type" evidence="2">
    <location>
        <begin position="8"/>
        <end position="62"/>
    </location>
</feature>
<dbReference type="PROSITE" id="PS50943">
    <property type="entry name" value="HTH_CROC1"/>
    <property type="match status" value="1"/>
</dbReference>
<dbReference type="RefSeq" id="WP_031412215.1">
    <property type="nucleotide sequence ID" value="NZ_CP011074.1"/>
</dbReference>
<reference evidence="3" key="1">
    <citation type="submission" date="2015-03" db="EMBL/GenBank/DDBJ databases">
        <title>MIGS Cultured Bacterial/Archaeal sample from Brevibacillus laterosporus.</title>
        <authorList>
            <person name="Zeng D."/>
            <person name="Zhu L."/>
            <person name="Dong G."/>
            <person name="Ye W."/>
            <person name="Ren D."/>
            <person name="Wu L."/>
            <person name="Xu J."/>
            <person name="Li G."/>
            <person name="Guo L."/>
        </authorList>
    </citation>
    <scope>NUCLEOTIDE SEQUENCE</scope>
    <source>
        <strain evidence="3">B9</strain>
    </source>
</reference>
<gene>
    <name evidence="3" type="ORF">EX87_06915</name>
</gene>
<dbReference type="PANTHER" id="PTHR46558">
    <property type="entry name" value="TRACRIPTIONAL REGULATORY PROTEIN-RELATED-RELATED"/>
    <property type="match status" value="1"/>
</dbReference>
<dbReference type="Gene3D" id="1.10.260.40">
    <property type="entry name" value="lambda repressor-like DNA-binding domains"/>
    <property type="match status" value="1"/>
</dbReference>
<dbReference type="InterPro" id="IPR010982">
    <property type="entry name" value="Lambda_DNA-bd_dom_sf"/>
</dbReference>
<dbReference type="GO" id="GO:0003677">
    <property type="term" value="F:DNA binding"/>
    <property type="evidence" value="ECO:0007669"/>
    <property type="project" value="UniProtKB-KW"/>
</dbReference>
<evidence type="ECO:0000256" key="1">
    <source>
        <dbReference type="ARBA" id="ARBA00023125"/>
    </source>
</evidence>
<protein>
    <submittedName>
        <fullName evidence="3">DNA-binding protein</fullName>
    </submittedName>
</protein>
<evidence type="ECO:0000259" key="2">
    <source>
        <dbReference type="PROSITE" id="PS50943"/>
    </source>
</evidence>
<dbReference type="AlphaFoldDB" id="A0A0F7EFN6"/>
<evidence type="ECO:0000313" key="3">
    <source>
        <dbReference type="EMBL" id="AKF93392.1"/>
    </source>
</evidence>
<dbReference type="SUPFAM" id="SSF47413">
    <property type="entry name" value="lambda repressor-like DNA-binding domains"/>
    <property type="match status" value="1"/>
</dbReference>
<dbReference type="EMBL" id="CP011074">
    <property type="protein sequence ID" value="AKF93392.1"/>
    <property type="molecule type" value="Genomic_DNA"/>
</dbReference>